<dbReference type="NCBIfam" id="NF002558">
    <property type="entry name" value="PRK02126.1"/>
    <property type="match status" value="1"/>
</dbReference>
<dbReference type="KEGG" id="rcf:Poly24_46010"/>
<dbReference type="Pfam" id="PF23023">
    <property type="entry name" value="Anti-Pycsar_Apyc1"/>
    <property type="match status" value="1"/>
</dbReference>
<sequence length="332" mass="37587">MAIIHQVLGSPGRDNALLVRVESGQRVTRLLFDCGDGCASDLSLSEIQAIDHLFFSHCHMDHIGGFDSFFRCTFHRSSKENRIWGPPSTSSILHHRFQGFLWNLAGEMSSTWTVNDIWPSEIRRYRYQLSESFKEQHNAGVHARSEVVLDDDDFTVSAIPLSHHGPCLGYLVREKPSINVSTERLAAMGIRPGPWMKDLKTDAVATDVTIDGKTYALSDLRSELLTETHGDSIAYLTDFLLDQEAFQRLSSVLADCDVVVCEAQYRHADVELAKRNHHTTVRQVAELAAAANCSHLVLFHLSDRYTKPQWVAMLEESRESFSRTRFPVEWNL</sequence>
<dbReference type="PANTHER" id="PTHR46018">
    <property type="entry name" value="ZINC PHOSPHODIESTERASE ELAC PROTEIN 1"/>
    <property type="match status" value="1"/>
</dbReference>
<dbReference type="EMBL" id="CP036348">
    <property type="protein sequence ID" value="QDV70868.1"/>
    <property type="molecule type" value="Genomic_DNA"/>
</dbReference>
<protein>
    <submittedName>
        <fullName evidence="1">Ribonuclease Z</fullName>
        <ecNumber evidence="1">3.1.26.11</ecNumber>
    </submittedName>
</protein>
<evidence type="ECO:0000313" key="1">
    <source>
        <dbReference type="EMBL" id="QDV70868.1"/>
    </source>
</evidence>
<dbReference type="SUPFAM" id="SSF56281">
    <property type="entry name" value="Metallo-hydrolase/oxidoreductase"/>
    <property type="match status" value="1"/>
</dbReference>
<reference evidence="1 2" key="1">
    <citation type="submission" date="2019-02" db="EMBL/GenBank/DDBJ databases">
        <title>Deep-cultivation of Planctomycetes and their phenomic and genomic characterization uncovers novel biology.</title>
        <authorList>
            <person name="Wiegand S."/>
            <person name="Jogler M."/>
            <person name="Boedeker C."/>
            <person name="Pinto D."/>
            <person name="Vollmers J."/>
            <person name="Rivas-Marin E."/>
            <person name="Kohn T."/>
            <person name="Peeters S.H."/>
            <person name="Heuer A."/>
            <person name="Rast P."/>
            <person name="Oberbeckmann S."/>
            <person name="Bunk B."/>
            <person name="Jeske O."/>
            <person name="Meyerdierks A."/>
            <person name="Storesund J.E."/>
            <person name="Kallscheuer N."/>
            <person name="Luecker S."/>
            <person name="Lage O.M."/>
            <person name="Pohl T."/>
            <person name="Merkel B.J."/>
            <person name="Hornburger P."/>
            <person name="Mueller R.-W."/>
            <person name="Bruemmer F."/>
            <person name="Labrenz M."/>
            <person name="Spormann A.M."/>
            <person name="Op den Camp H."/>
            <person name="Overmann J."/>
            <person name="Amann R."/>
            <person name="Jetten M.S.M."/>
            <person name="Mascher T."/>
            <person name="Medema M.H."/>
            <person name="Devos D.P."/>
            <person name="Kaster A.-K."/>
            <person name="Ovreas L."/>
            <person name="Rohde M."/>
            <person name="Galperin M.Y."/>
            <person name="Jogler C."/>
        </authorList>
    </citation>
    <scope>NUCLEOTIDE SEQUENCE [LARGE SCALE GENOMIC DNA]</scope>
    <source>
        <strain evidence="1 2">Poly24</strain>
    </source>
</reference>
<proteinExistence type="predicted"/>
<keyword evidence="1" id="KW-0378">Hydrolase</keyword>
<dbReference type="GO" id="GO:0042781">
    <property type="term" value="F:3'-tRNA processing endoribonuclease activity"/>
    <property type="evidence" value="ECO:0007669"/>
    <property type="project" value="UniProtKB-EC"/>
</dbReference>
<name>A0A518JZ96_9BACT</name>
<dbReference type="RefSeq" id="WP_145100774.1">
    <property type="nucleotide sequence ID" value="NZ_CP036348.1"/>
</dbReference>
<dbReference type="EC" id="3.1.26.11" evidence="1"/>
<dbReference type="OrthoDB" id="9800940at2"/>
<keyword evidence="2" id="KW-1185">Reference proteome</keyword>
<evidence type="ECO:0000313" key="2">
    <source>
        <dbReference type="Proteomes" id="UP000315082"/>
    </source>
</evidence>
<gene>
    <name evidence="1" type="primary">rnz</name>
    <name evidence="1" type="ORF">Poly24_46010</name>
</gene>
<dbReference type="Gene3D" id="3.60.15.10">
    <property type="entry name" value="Ribonuclease Z/Hydroxyacylglutathione hydrolase-like"/>
    <property type="match status" value="1"/>
</dbReference>
<dbReference type="PANTHER" id="PTHR46018:SF2">
    <property type="entry name" value="ZINC PHOSPHODIESTERASE ELAC PROTEIN 1"/>
    <property type="match status" value="1"/>
</dbReference>
<organism evidence="1 2">
    <name type="scientific">Rosistilla carotiformis</name>
    <dbReference type="NCBI Taxonomy" id="2528017"/>
    <lineage>
        <taxon>Bacteria</taxon>
        <taxon>Pseudomonadati</taxon>
        <taxon>Planctomycetota</taxon>
        <taxon>Planctomycetia</taxon>
        <taxon>Pirellulales</taxon>
        <taxon>Pirellulaceae</taxon>
        <taxon>Rosistilla</taxon>
    </lineage>
</organism>
<dbReference type="AlphaFoldDB" id="A0A518JZ96"/>
<accession>A0A518JZ96</accession>
<dbReference type="Proteomes" id="UP000315082">
    <property type="component" value="Chromosome"/>
</dbReference>
<dbReference type="InterPro" id="IPR036866">
    <property type="entry name" value="RibonucZ/Hydroxyglut_hydro"/>
</dbReference>